<proteinExistence type="predicted"/>
<dbReference type="InterPro" id="IPR038980">
    <property type="entry name" value="ATM_plant"/>
</dbReference>
<dbReference type="Pfam" id="PF02260">
    <property type="entry name" value="FATC"/>
    <property type="match status" value="1"/>
</dbReference>
<dbReference type="InterPro" id="IPR016024">
    <property type="entry name" value="ARM-type_fold"/>
</dbReference>
<dbReference type="PANTHER" id="PTHR37079:SF4">
    <property type="entry name" value="SERINE_THREONINE-PROTEIN KINASE ATM"/>
    <property type="match status" value="1"/>
</dbReference>
<name>A0A8S9P5V4_BRACR</name>
<reference evidence="3" key="1">
    <citation type="submission" date="2019-12" db="EMBL/GenBank/DDBJ databases">
        <title>Genome sequencing and annotation of Brassica cretica.</title>
        <authorList>
            <person name="Studholme D.J."/>
            <person name="Sarris P."/>
        </authorList>
    </citation>
    <scope>NUCLEOTIDE SEQUENCE</scope>
    <source>
        <strain evidence="3">PFS-109/04</strain>
        <tissue evidence="3">Leaf</tissue>
    </source>
</reference>
<accession>A0A8S9P5V4</accession>
<feature type="domain" description="FATC" evidence="2">
    <location>
        <begin position="1073"/>
        <end position="1105"/>
    </location>
</feature>
<feature type="coiled-coil region" evidence="1">
    <location>
        <begin position="882"/>
        <end position="916"/>
    </location>
</feature>
<organism evidence="3 4">
    <name type="scientific">Brassica cretica</name>
    <name type="common">Mustard</name>
    <dbReference type="NCBI Taxonomy" id="69181"/>
    <lineage>
        <taxon>Eukaryota</taxon>
        <taxon>Viridiplantae</taxon>
        <taxon>Streptophyta</taxon>
        <taxon>Embryophyta</taxon>
        <taxon>Tracheophyta</taxon>
        <taxon>Spermatophyta</taxon>
        <taxon>Magnoliopsida</taxon>
        <taxon>eudicotyledons</taxon>
        <taxon>Gunneridae</taxon>
        <taxon>Pentapetalae</taxon>
        <taxon>rosids</taxon>
        <taxon>malvids</taxon>
        <taxon>Brassicales</taxon>
        <taxon>Brassicaceae</taxon>
        <taxon>Brassiceae</taxon>
        <taxon>Brassica</taxon>
    </lineage>
</organism>
<dbReference type="PROSITE" id="PS51190">
    <property type="entry name" value="FATC"/>
    <property type="match status" value="1"/>
</dbReference>
<dbReference type="Proteomes" id="UP000712600">
    <property type="component" value="Unassembled WGS sequence"/>
</dbReference>
<protein>
    <recommendedName>
        <fullName evidence="2">FATC domain-containing protein</fullName>
    </recommendedName>
</protein>
<dbReference type="SMART" id="SM01343">
    <property type="entry name" value="FATC"/>
    <property type="match status" value="1"/>
</dbReference>
<gene>
    <name evidence="3" type="ORF">F2Q69_00005633</name>
</gene>
<keyword evidence="1" id="KW-0175">Coiled coil</keyword>
<sequence length="1129" mass="127492">MITSRDVHEVVWKLSSDKAKTREDGVKLLNTWLEGDMSINFCSFLSHNTAKLKLDQIPNAETWPFLVKNLLQCVSMEVSGSKRRIPKPTFAKALRVVIQRAEETKFPGVLSPLLSMAKTIFTHVHDILSNTPSFHSEYGIILRHLLEIKEYRFQMRKRTYSNLVMLYIERAEAGFWEKNSGQHSQKEEAFRCILTLQSLLENPPGDFSDDIRKEIVNGLIHIFSSARDEEKLSRKLIECVNSFLLKDGPNIGSLSLEIHNAVQQFVFRCWLTTHDKNLKEILAFYGRLQLNLTRGSSESSSLVEQLLNVVTSELDLGSSSSSASWGDSTKDGTLSSYQNSLVELAAHVLYRLDRGWQLIWSSLIHGLATFSSMTVIVDAVLVLLGSIISNNHINVGILPQEVWDHQLFRHIPSEKGKGSTSIFLKACQYLLESLDYAVEAVLKSLYDFQRLGPLGFGSDFNEKSSIIVSLRSLTSSPVFSNRRDQNLLATSYDTVFHSLEDLLRSFAKVYGEYTEHSWNTQSDTVTSKSLALDPPEVGRIVDMDLDLDVDTKEIDLITAGGKAVAGGPVSTGNWKLGMISLISCFSPVLQFPTWDVLYSIMEKECDPKVLENILYHLCQLSCLTSMPKVYDLNKRNCLNIVTALHVLLQNLLSGMDSSGLKPNSELSLLKGESCQIFVQLGAMVNKVSECGLLGWFGRVRLISCICNFVLLNPRIGQTMIERLLLMLNDSDYRVRFVLARQIGLLFQTWDGHEALFQDICSVYHFSLLIASLMNFSILSSFGIILVTSSKENLVTARDVLAAGPQPRPKMETVIITLMHLAYHNKYLKPAVSLAKNPSSEISKRLVDRQSQTWFHLAHYADALFKSYEERLSSSEWQAAMRLRKHKGEQSDYSLKIQELQKQLTMDKEEAEKLQVDRDNFLKLALEGYQRCLQIGDKYDVRVVPVVTATIPVDRSCQYNEGSFPSFRGLSDSVTVMNGINAPKVVECFGSDGRKYKQLAKSGNDDLRQDAVFIHDPLYKWALSPLKALQRQKETEDYDGVNLEGLQEEFEGNKDAARALMRVKQKLDGYEGGEMRSIHGQAQQLIQDAIDTDRLSHMFPGWGAWMRVLEHFDTYFCIIGNMYLGLAVQL</sequence>
<evidence type="ECO:0000313" key="4">
    <source>
        <dbReference type="Proteomes" id="UP000712600"/>
    </source>
</evidence>
<dbReference type="EMBL" id="QGKX02001521">
    <property type="protein sequence ID" value="KAF3511456.1"/>
    <property type="molecule type" value="Genomic_DNA"/>
</dbReference>
<comment type="caution">
    <text evidence="3">The sequence shown here is derived from an EMBL/GenBank/DDBJ whole genome shotgun (WGS) entry which is preliminary data.</text>
</comment>
<dbReference type="GO" id="GO:0004674">
    <property type="term" value="F:protein serine/threonine kinase activity"/>
    <property type="evidence" value="ECO:0007669"/>
    <property type="project" value="InterPro"/>
</dbReference>
<dbReference type="SUPFAM" id="SSF48371">
    <property type="entry name" value="ARM repeat"/>
    <property type="match status" value="1"/>
</dbReference>
<dbReference type="GO" id="GO:0006974">
    <property type="term" value="P:DNA damage response"/>
    <property type="evidence" value="ECO:0007669"/>
    <property type="project" value="InterPro"/>
</dbReference>
<evidence type="ECO:0000313" key="3">
    <source>
        <dbReference type="EMBL" id="KAF3511456.1"/>
    </source>
</evidence>
<dbReference type="Gene3D" id="3.30.1010.10">
    <property type="entry name" value="Phosphatidylinositol 3-kinase Catalytic Subunit, Chain A, domain 4"/>
    <property type="match status" value="1"/>
</dbReference>
<dbReference type="AlphaFoldDB" id="A0A8S9P5V4"/>
<evidence type="ECO:0000256" key="1">
    <source>
        <dbReference type="SAM" id="Coils"/>
    </source>
</evidence>
<evidence type="ECO:0000259" key="2">
    <source>
        <dbReference type="PROSITE" id="PS51190"/>
    </source>
</evidence>
<dbReference type="InterPro" id="IPR003152">
    <property type="entry name" value="FATC_dom"/>
</dbReference>
<dbReference type="PANTHER" id="PTHR37079">
    <property type="entry name" value="SERINE/THREONINE-PROTEIN KINASE ATM"/>
    <property type="match status" value="1"/>
</dbReference>